<comment type="similarity">
    <text evidence="7">Belongs to the PINc/VapC protein family.</text>
</comment>
<dbReference type="PANTHER" id="PTHR33653:SF1">
    <property type="entry name" value="RIBONUCLEASE VAPC2"/>
    <property type="match status" value="1"/>
</dbReference>
<comment type="caution">
    <text evidence="9">The sequence shown here is derived from an EMBL/GenBank/DDBJ whole genome shotgun (WGS) entry which is preliminary data.</text>
</comment>
<keyword evidence="6" id="KW-0460">Magnesium</keyword>
<evidence type="ECO:0000313" key="9">
    <source>
        <dbReference type="EMBL" id="MFD1167455.1"/>
    </source>
</evidence>
<keyword evidence="3" id="KW-0540">Nuclease</keyword>
<dbReference type="SUPFAM" id="SSF88723">
    <property type="entry name" value="PIN domain-like"/>
    <property type="match status" value="1"/>
</dbReference>
<reference evidence="10" key="1">
    <citation type="journal article" date="2019" name="Int. J. Syst. Evol. Microbiol.">
        <title>The Global Catalogue of Microorganisms (GCM) 10K type strain sequencing project: providing services to taxonomists for standard genome sequencing and annotation.</title>
        <authorList>
            <consortium name="The Broad Institute Genomics Platform"/>
            <consortium name="The Broad Institute Genome Sequencing Center for Infectious Disease"/>
            <person name="Wu L."/>
            <person name="Ma J."/>
        </authorList>
    </citation>
    <scope>NUCLEOTIDE SEQUENCE [LARGE SCALE GENOMIC DNA]</scope>
    <source>
        <strain evidence="10">CCUG 52468</strain>
    </source>
</reference>
<dbReference type="Proteomes" id="UP001597205">
    <property type="component" value="Unassembled WGS sequence"/>
</dbReference>
<keyword evidence="5" id="KW-0378">Hydrolase</keyword>
<gene>
    <name evidence="9" type="ORF">ACFQ2C_17820</name>
</gene>
<evidence type="ECO:0000256" key="5">
    <source>
        <dbReference type="ARBA" id="ARBA00022801"/>
    </source>
</evidence>
<dbReference type="CDD" id="cd18738">
    <property type="entry name" value="PIN_VapC4-5_FitB-like"/>
    <property type="match status" value="1"/>
</dbReference>
<sequence length="129" mass="14762">MGKTRYLIDSNPIIDYLAYKIPPKGMQFMNNVLNNAPRISIISKIEILSFNTSPHYYKILTNFVEELTIIHLSDEVVDKCIELRKNHKTKLADAIIAATSIVHNLDIITRNKSDFKNINGINLIDAHRI</sequence>
<protein>
    <submittedName>
        <fullName evidence="9">Type II toxin-antitoxin system VapC family toxin</fullName>
    </submittedName>
</protein>
<feature type="domain" description="PIN" evidence="8">
    <location>
        <begin position="6"/>
        <end position="118"/>
    </location>
</feature>
<dbReference type="Pfam" id="PF01850">
    <property type="entry name" value="PIN"/>
    <property type="match status" value="1"/>
</dbReference>
<comment type="cofactor">
    <cofactor evidence="1">
        <name>Mg(2+)</name>
        <dbReference type="ChEBI" id="CHEBI:18420"/>
    </cofactor>
</comment>
<evidence type="ECO:0000256" key="4">
    <source>
        <dbReference type="ARBA" id="ARBA00022723"/>
    </source>
</evidence>
<evidence type="ECO:0000259" key="8">
    <source>
        <dbReference type="Pfam" id="PF01850"/>
    </source>
</evidence>
<organism evidence="9 10">
    <name type="scientific">Sphingobacterium daejeonense</name>
    <dbReference type="NCBI Taxonomy" id="371142"/>
    <lineage>
        <taxon>Bacteria</taxon>
        <taxon>Pseudomonadati</taxon>
        <taxon>Bacteroidota</taxon>
        <taxon>Sphingobacteriia</taxon>
        <taxon>Sphingobacteriales</taxon>
        <taxon>Sphingobacteriaceae</taxon>
        <taxon>Sphingobacterium</taxon>
    </lineage>
</organism>
<dbReference type="Gene3D" id="3.40.50.1010">
    <property type="entry name" value="5'-nuclease"/>
    <property type="match status" value="1"/>
</dbReference>
<dbReference type="RefSeq" id="WP_380898810.1">
    <property type="nucleotide sequence ID" value="NZ_JBHTKY010000050.1"/>
</dbReference>
<keyword evidence="10" id="KW-1185">Reference proteome</keyword>
<accession>A0ABW3RQX3</accession>
<keyword evidence="4" id="KW-0479">Metal-binding</keyword>
<name>A0ABW3RQX3_9SPHI</name>
<dbReference type="InterPro" id="IPR050556">
    <property type="entry name" value="Type_II_TA_system_RNase"/>
</dbReference>
<evidence type="ECO:0000256" key="2">
    <source>
        <dbReference type="ARBA" id="ARBA00022649"/>
    </source>
</evidence>
<dbReference type="PANTHER" id="PTHR33653">
    <property type="entry name" value="RIBONUCLEASE VAPC2"/>
    <property type="match status" value="1"/>
</dbReference>
<evidence type="ECO:0000313" key="10">
    <source>
        <dbReference type="Proteomes" id="UP001597205"/>
    </source>
</evidence>
<dbReference type="EMBL" id="JBHTKY010000050">
    <property type="protein sequence ID" value="MFD1167455.1"/>
    <property type="molecule type" value="Genomic_DNA"/>
</dbReference>
<proteinExistence type="inferred from homology"/>
<evidence type="ECO:0000256" key="1">
    <source>
        <dbReference type="ARBA" id="ARBA00001946"/>
    </source>
</evidence>
<keyword evidence="2" id="KW-1277">Toxin-antitoxin system</keyword>
<evidence type="ECO:0000256" key="7">
    <source>
        <dbReference type="ARBA" id="ARBA00038093"/>
    </source>
</evidence>
<dbReference type="InterPro" id="IPR002716">
    <property type="entry name" value="PIN_dom"/>
</dbReference>
<dbReference type="InterPro" id="IPR029060">
    <property type="entry name" value="PIN-like_dom_sf"/>
</dbReference>
<evidence type="ECO:0000256" key="6">
    <source>
        <dbReference type="ARBA" id="ARBA00022842"/>
    </source>
</evidence>
<evidence type="ECO:0000256" key="3">
    <source>
        <dbReference type="ARBA" id="ARBA00022722"/>
    </source>
</evidence>